<dbReference type="InterPro" id="IPR011701">
    <property type="entry name" value="MFS"/>
</dbReference>
<reference evidence="9" key="2">
    <citation type="submission" date="2022-09" db="EMBL/GenBank/DDBJ databases">
        <authorList>
            <person name="Sun Q."/>
            <person name="Ohkuma M."/>
        </authorList>
    </citation>
    <scope>NUCLEOTIDE SEQUENCE</scope>
    <source>
        <strain evidence="9">JCM 13583</strain>
    </source>
</reference>
<evidence type="ECO:0000259" key="8">
    <source>
        <dbReference type="PROSITE" id="PS50850"/>
    </source>
</evidence>
<dbReference type="AlphaFoldDB" id="A0AA37BRV9"/>
<proteinExistence type="predicted"/>
<dbReference type="CDD" id="cd17329">
    <property type="entry name" value="MFS_MdtH_MDR_like"/>
    <property type="match status" value="1"/>
</dbReference>
<evidence type="ECO:0000313" key="10">
    <source>
        <dbReference type="Proteomes" id="UP000632195"/>
    </source>
</evidence>
<gene>
    <name evidence="9" type="ORF">GCM10007108_12840</name>
</gene>
<evidence type="ECO:0000256" key="7">
    <source>
        <dbReference type="SAM" id="Phobius"/>
    </source>
</evidence>
<evidence type="ECO:0000256" key="1">
    <source>
        <dbReference type="ARBA" id="ARBA00004651"/>
    </source>
</evidence>
<keyword evidence="4 7" id="KW-0812">Transmembrane</keyword>
<dbReference type="PANTHER" id="PTHR23517:SF3">
    <property type="entry name" value="INTEGRAL MEMBRANE TRANSPORT PROTEIN"/>
    <property type="match status" value="1"/>
</dbReference>
<keyword evidence="5 7" id="KW-1133">Transmembrane helix</keyword>
<evidence type="ECO:0000256" key="6">
    <source>
        <dbReference type="ARBA" id="ARBA00023136"/>
    </source>
</evidence>
<name>A0AA37BRV9_9ARCH</name>
<evidence type="ECO:0000313" key="9">
    <source>
        <dbReference type="EMBL" id="GGM76324.1"/>
    </source>
</evidence>
<feature type="transmembrane region" description="Helical" evidence="7">
    <location>
        <begin position="171"/>
        <end position="195"/>
    </location>
</feature>
<dbReference type="Pfam" id="PF07690">
    <property type="entry name" value="MFS_1"/>
    <property type="match status" value="1"/>
</dbReference>
<reference evidence="9" key="1">
    <citation type="journal article" date="2014" name="Int. J. Syst. Evol. Microbiol.">
        <title>Complete genome sequence of Corynebacterium casei LMG S-19264T (=DSM 44701T), isolated from a smear-ripened cheese.</title>
        <authorList>
            <consortium name="US DOE Joint Genome Institute (JGI-PGF)"/>
            <person name="Walter F."/>
            <person name="Albersmeier A."/>
            <person name="Kalinowski J."/>
            <person name="Ruckert C."/>
        </authorList>
    </citation>
    <scope>NUCLEOTIDE SEQUENCE</scope>
    <source>
        <strain evidence="9">JCM 13583</strain>
    </source>
</reference>
<dbReference type="InterPro" id="IPR020846">
    <property type="entry name" value="MFS_dom"/>
</dbReference>
<feature type="transmembrane region" description="Helical" evidence="7">
    <location>
        <begin position="216"/>
        <end position="233"/>
    </location>
</feature>
<keyword evidence="10" id="KW-1185">Reference proteome</keyword>
<evidence type="ECO:0000256" key="4">
    <source>
        <dbReference type="ARBA" id="ARBA00022692"/>
    </source>
</evidence>
<dbReference type="InterPro" id="IPR036259">
    <property type="entry name" value="MFS_trans_sf"/>
</dbReference>
<dbReference type="Proteomes" id="UP000632195">
    <property type="component" value="Unassembled WGS sequence"/>
</dbReference>
<feature type="transmembrane region" description="Helical" evidence="7">
    <location>
        <begin position="282"/>
        <end position="299"/>
    </location>
</feature>
<keyword evidence="3" id="KW-1003">Cell membrane</keyword>
<feature type="domain" description="Major facilitator superfamily (MFS) profile" evidence="8">
    <location>
        <begin position="1"/>
        <end position="395"/>
    </location>
</feature>
<dbReference type="InterPro" id="IPR050171">
    <property type="entry name" value="MFS_Transporters"/>
</dbReference>
<dbReference type="PROSITE" id="PS50850">
    <property type="entry name" value="MFS"/>
    <property type="match status" value="1"/>
</dbReference>
<comment type="caution">
    <text evidence="9">The sequence shown here is derived from an EMBL/GenBank/DDBJ whole genome shotgun (WGS) entry which is preliminary data.</text>
</comment>
<keyword evidence="2" id="KW-0813">Transport</keyword>
<feature type="transmembrane region" description="Helical" evidence="7">
    <location>
        <begin position="343"/>
        <end position="367"/>
    </location>
</feature>
<feature type="transmembrane region" description="Helical" evidence="7">
    <location>
        <begin position="142"/>
        <end position="165"/>
    </location>
</feature>
<dbReference type="GO" id="GO:0022857">
    <property type="term" value="F:transmembrane transporter activity"/>
    <property type="evidence" value="ECO:0007669"/>
    <property type="project" value="InterPro"/>
</dbReference>
<accession>A0AA37BRV9</accession>
<feature type="transmembrane region" description="Helical" evidence="7">
    <location>
        <begin position="80"/>
        <end position="97"/>
    </location>
</feature>
<dbReference type="SUPFAM" id="SSF103473">
    <property type="entry name" value="MFS general substrate transporter"/>
    <property type="match status" value="1"/>
</dbReference>
<dbReference type="GO" id="GO:0005886">
    <property type="term" value="C:plasma membrane"/>
    <property type="evidence" value="ECO:0007669"/>
    <property type="project" value="UniProtKB-SubCell"/>
</dbReference>
<evidence type="ECO:0000256" key="2">
    <source>
        <dbReference type="ARBA" id="ARBA00022448"/>
    </source>
</evidence>
<organism evidence="9 10">
    <name type="scientific">Thermogymnomonas acidicola</name>
    <dbReference type="NCBI Taxonomy" id="399579"/>
    <lineage>
        <taxon>Archaea</taxon>
        <taxon>Methanobacteriati</taxon>
        <taxon>Thermoplasmatota</taxon>
        <taxon>Thermoplasmata</taxon>
        <taxon>Thermoplasmatales</taxon>
        <taxon>Thermogymnomonas</taxon>
    </lineage>
</organism>
<protein>
    <submittedName>
        <fullName evidence="9">MFS transporter</fullName>
    </submittedName>
</protein>
<evidence type="ECO:0000256" key="3">
    <source>
        <dbReference type="ARBA" id="ARBA00022475"/>
    </source>
</evidence>
<dbReference type="PANTHER" id="PTHR23517">
    <property type="entry name" value="RESISTANCE PROTEIN MDTM, PUTATIVE-RELATED-RELATED"/>
    <property type="match status" value="1"/>
</dbReference>
<feature type="transmembrane region" description="Helical" evidence="7">
    <location>
        <begin position="373"/>
        <end position="391"/>
    </location>
</feature>
<feature type="transmembrane region" description="Helical" evidence="7">
    <location>
        <begin position="305"/>
        <end position="322"/>
    </location>
</feature>
<evidence type="ECO:0000256" key="5">
    <source>
        <dbReference type="ARBA" id="ARBA00022989"/>
    </source>
</evidence>
<comment type="subcellular location">
    <subcellularLocation>
        <location evidence="1">Cell membrane</location>
        <topology evidence="1">Multi-pass membrane protein</topology>
    </subcellularLocation>
</comment>
<dbReference type="Gene3D" id="1.20.1250.20">
    <property type="entry name" value="MFS general substrate transporter like domains"/>
    <property type="match status" value="1"/>
</dbReference>
<feature type="transmembrane region" description="Helical" evidence="7">
    <location>
        <begin position="47"/>
        <end position="68"/>
    </location>
</feature>
<dbReference type="RefSeq" id="WP_188681430.1">
    <property type="nucleotide sequence ID" value="NZ_BMNY01000002.1"/>
</dbReference>
<sequence>MKDEYNLRGLDRRVWLLAGSRLIRSLGRVSSFLFLPLIFVFVYGISFLLSGIILAIGTAVMSLVQYYAGLWTDRVGRRAFLIYAPLPVIFLYLLMYFEVAYRWPAASLVLTWLGTICVNALQYPAIQASVADISRPEQRLSAFTAVRMLVNVGAALGPLLGGFLATMGFQYVFLSASVATVVEVIMLYSTMSETYTPTGGRERERIDLTVLGRDRFLLIFSLIGVLAGFVIRQDGPALTLYVFDFNRMPIIDIGYIYSMNGLLVVALQFFVLRVMTMRSNAVFWRGIGMLFYAASFALLTHFHSLGFLLAIMAIITVGEDFVSPTTQAIITNIAPQEARGTYIGVYNLLTSAGRVAGTAVGLYLLYFYRAVTWEFWLTVAVLSLLTFLAYISTSHSYTLRLSSSKSGAMGAR</sequence>
<feature type="transmembrane region" description="Helical" evidence="7">
    <location>
        <begin position="103"/>
        <end position="121"/>
    </location>
</feature>
<feature type="transmembrane region" description="Helical" evidence="7">
    <location>
        <begin position="253"/>
        <end position="275"/>
    </location>
</feature>
<dbReference type="EMBL" id="BMNY01000002">
    <property type="protein sequence ID" value="GGM76324.1"/>
    <property type="molecule type" value="Genomic_DNA"/>
</dbReference>
<keyword evidence="6 7" id="KW-0472">Membrane</keyword>